<evidence type="ECO:0000256" key="7">
    <source>
        <dbReference type="ARBA" id="ARBA00023134"/>
    </source>
</evidence>
<dbReference type="Gene3D" id="2.70.210.12">
    <property type="entry name" value="GTP1/OBG domain"/>
    <property type="match status" value="1"/>
</dbReference>
<dbReference type="Gene3D" id="3.40.50.300">
    <property type="entry name" value="P-loop containing nucleotide triphosphate hydrolases"/>
    <property type="match status" value="1"/>
</dbReference>
<feature type="binding site" evidence="8">
    <location>
        <begin position="283"/>
        <end position="286"/>
    </location>
    <ligand>
        <name>GTP</name>
        <dbReference type="ChEBI" id="CHEBI:37565"/>
    </ligand>
</feature>
<accession>A0A9D8K913</accession>
<dbReference type="CDD" id="cd01898">
    <property type="entry name" value="Obg"/>
    <property type="match status" value="1"/>
</dbReference>
<evidence type="ECO:0000256" key="1">
    <source>
        <dbReference type="ARBA" id="ARBA00007699"/>
    </source>
</evidence>
<dbReference type="EC" id="3.6.5.-" evidence="8"/>
<dbReference type="GO" id="GO:0005525">
    <property type="term" value="F:GTP binding"/>
    <property type="evidence" value="ECO:0007669"/>
    <property type="project" value="UniProtKB-UniRule"/>
</dbReference>
<comment type="caution">
    <text evidence="11">The sequence shown here is derived from an EMBL/GenBank/DDBJ whole genome shotgun (WGS) entry which is preliminary data.</text>
</comment>
<proteinExistence type="inferred from homology"/>
<evidence type="ECO:0000256" key="3">
    <source>
        <dbReference type="ARBA" id="ARBA00022723"/>
    </source>
</evidence>
<dbReference type="NCBIfam" id="TIGR00231">
    <property type="entry name" value="small_GTP"/>
    <property type="match status" value="1"/>
</dbReference>
<dbReference type="InterPro" id="IPR014100">
    <property type="entry name" value="GTP-bd_Obg/CgtA"/>
</dbReference>
<keyword evidence="2 8" id="KW-0963">Cytoplasm</keyword>
<feature type="binding site" evidence="8">
    <location>
        <begin position="191"/>
        <end position="195"/>
    </location>
    <ligand>
        <name>GTP</name>
        <dbReference type="ChEBI" id="CHEBI:37565"/>
    </ligand>
</feature>
<evidence type="ECO:0000313" key="11">
    <source>
        <dbReference type="EMBL" id="MBN1571686.1"/>
    </source>
</evidence>
<dbReference type="FunFam" id="2.70.210.12:FF:000001">
    <property type="entry name" value="GTPase Obg"/>
    <property type="match status" value="1"/>
</dbReference>
<feature type="binding site" evidence="8">
    <location>
        <position position="173"/>
    </location>
    <ligand>
        <name>Mg(2+)</name>
        <dbReference type="ChEBI" id="CHEBI:18420"/>
    </ligand>
</feature>
<evidence type="ECO:0000259" key="10">
    <source>
        <dbReference type="PROSITE" id="PS51883"/>
    </source>
</evidence>
<evidence type="ECO:0000256" key="5">
    <source>
        <dbReference type="ARBA" id="ARBA00022801"/>
    </source>
</evidence>
<comment type="similarity">
    <text evidence="1 8">Belongs to the TRAFAC class OBG-HflX-like GTPase superfamily. OBG GTPase family.</text>
</comment>
<dbReference type="SUPFAM" id="SSF52540">
    <property type="entry name" value="P-loop containing nucleoside triphosphate hydrolases"/>
    <property type="match status" value="1"/>
</dbReference>
<feature type="domain" description="OBG-type G" evidence="9">
    <location>
        <begin position="160"/>
        <end position="331"/>
    </location>
</feature>
<dbReference type="InterPro" id="IPR006074">
    <property type="entry name" value="GTP1-OBG_CS"/>
</dbReference>
<dbReference type="NCBIfam" id="NF008956">
    <property type="entry name" value="PRK12299.1"/>
    <property type="match status" value="1"/>
</dbReference>
<keyword evidence="5 8" id="KW-0378">Hydrolase</keyword>
<gene>
    <name evidence="11" type="primary">obgE</name>
    <name evidence="8" type="synonym">obg</name>
    <name evidence="11" type="ORF">JW984_00645</name>
</gene>
<dbReference type="PROSITE" id="PS51710">
    <property type="entry name" value="G_OBG"/>
    <property type="match status" value="1"/>
</dbReference>
<name>A0A9D8K913_9DELT</name>
<evidence type="ECO:0000256" key="8">
    <source>
        <dbReference type="HAMAP-Rule" id="MF_01454"/>
    </source>
</evidence>
<dbReference type="InterPro" id="IPR005225">
    <property type="entry name" value="Small_GTP-bd"/>
</dbReference>
<dbReference type="SUPFAM" id="SSF82051">
    <property type="entry name" value="Obg GTP-binding protein N-terminal domain"/>
    <property type="match status" value="1"/>
</dbReference>
<dbReference type="PIRSF" id="PIRSF002401">
    <property type="entry name" value="GTP_bd_Obg/CgtA"/>
    <property type="match status" value="1"/>
</dbReference>
<reference evidence="11" key="1">
    <citation type="journal article" date="2021" name="Environ. Microbiol.">
        <title>Genomic characterization of three novel Desulfobacterota classes expand the metabolic and phylogenetic diversity of the phylum.</title>
        <authorList>
            <person name="Murphy C.L."/>
            <person name="Biggerstaff J."/>
            <person name="Eichhorn A."/>
            <person name="Ewing E."/>
            <person name="Shahan R."/>
            <person name="Soriano D."/>
            <person name="Stewart S."/>
            <person name="VanMol K."/>
            <person name="Walker R."/>
            <person name="Walters P."/>
            <person name="Elshahed M.S."/>
            <person name="Youssef N.H."/>
        </authorList>
    </citation>
    <scope>NUCLEOTIDE SEQUENCE</scope>
    <source>
        <strain evidence="11">Zod_Metabat.24</strain>
    </source>
</reference>
<dbReference type="InterPro" id="IPR006073">
    <property type="entry name" value="GTP-bd"/>
</dbReference>
<evidence type="ECO:0000256" key="6">
    <source>
        <dbReference type="ARBA" id="ARBA00022842"/>
    </source>
</evidence>
<dbReference type="InterPro" id="IPR006169">
    <property type="entry name" value="GTP1_OBG_dom"/>
</dbReference>
<comment type="subunit">
    <text evidence="8">Monomer.</text>
</comment>
<dbReference type="NCBIfam" id="TIGR02729">
    <property type="entry name" value="Obg_CgtA"/>
    <property type="match status" value="1"/>
</dbReference>
<dbReference type="NCBIfam" id="NF008955">
    <property type="entry name" value="PRK12297.1"/>
    <property type="match status" value="1"/>
</dbReference>
<keyword evidence="4 8" id="KW-0547">Nucleotide-binding</keyword>
<dbReference type="Proteomes" id="UP000809273">
    <property type="component" value="Unassembled WGS sequence"/>
</dbReference>
<dbReference type="PANTHER" id="PTHR11702:SF31">
    <property type="entry name" value="MITOCHONDRIAL RIBOSOME-ASSOCIATED GTPASE 2"/>
    <property type="match status" value="1"/>
</dbReference>
<evidence type="ECO:0000313" key="12">
    <source>
        <dbReference type="Proteomes" id="UP000809273"/>
    </source>
</evidence>
<dbReference type="Pfam" id="PF01018">
    <property type="entry name" value="GTP1_OBG"/>
    <property type="match status" value="1"/>
</dbReference>
<feature type="binding site" evidence="8">
    <location>
        <begin position="166"/>
        <end position="173"/>
    </location>
    <ligand>
        <name>GTP</name>
        <dbReference type="ChEBI" id="CHEBI:37565"/>
    </ligand>
</feature>
<dbReference type="HAMAP" id="MF_01454">
    <property type="entry name" value="GTPase_Obg"/>
    <property type="match status" value="1"/>
</dbReference>
<reference evidence="11" key="2">
    <citation type="submission" date="2021-01" db="EMBL/GenBank/DDBJ databases">
        <authorList>
            <person name="Hahn C.R."/>
            <person name="Youssef N.H."/>
            <person name="Elshahed M."/>
        </authorList>
    </citation>
    <scope>NUCLEOTIDE SEQUENCE</scope>
    <source>
        <strain evidence="11">Zod_Metabat.24</strain>
    </source>
</reference>
<dbReference type="InterPro" id="IPR027417">
    <property type="entry name" value="P-loop_NTPase"/>
</dbReference>
<dbReference type="AlphaFoldDB" id="A0A9D8K913"/>
<dbReference type="GO" id="GO:0000287">
    <property type="term" value="F:magnesium ion binding"/>
    <property type="evidence" value="ECO:0007669"/>
    <property type="project" value="InterPro"/>
</dbReference>
<feature type="domain" description="Obg" evidence="10">
    <location>
        <begin position="1"/>
        <end position="159"/>
    </location>
</feature>
<keyword evidence="6 8" id="KW-0460">Magnesium</keyword>
<dbReference type="GO" id="GO:0003924">
    <property type="term" value="F:GTPase activity"/>
    <property type="evidence" value="ECO:0007669"/>
    <property type="project" value="UniProtKB-UniRule"/>
</dbReference>
<dbReference type="InterPro" id="IPR045086">
    <property type="entry name" value="OBG_GTPase"/>
</dbReference>
<sequence>MKFVDEATIEIKSGAGGDGCMSFRREKYVPKGGPNGGDGGNGGDVYIVGNPQMSTLLDYKYRQHWAAKRGAHGKGKDQHGKNGKDLIIPVPMGTEVLDAQKGELIVDVVEPDVKVLLLKGGRGGRGNARFASPTNRAPREFEKGGPERSAVIRLSLKVIADVGIIGFPNAGKSTLISKISRARPKIADYPFTTLTPTLGIVSLDGGRSFVMADIPGIIEGAHKGVGLGTRFLKHVERTKVLIHLLDLNPQSGRDPARDYEILNSELKSFSTALYQKPQVVAANKTDLPGSKEKFDELVDRLSTLDIDIFPISAINGDGTKRLLNAVYGVMEGLGKKEAE</sequence>
<evidence type="ECO:0000259" key="9">
    <source>
        <dbReference type="PROSITE" id="PS51710"/>
    </source>
</evidence>
<dbReference type="GO" id="GO:0005737">
    <property type="term" value="C:cytoplasm"/>
    <property type="evidence" value="ECO:0007669"/>
    <property type="project" value="UniProtKB-SubCell"/>
</dbReference>
<feature type="binding site" evidence="8">
    <location>
        <position position="193"/>
    </location>
    <ligand>
        <name>Mg(2+)</name>
        <dbReference type="ChEBI" id="CHEBI:18420"/>
    </ligand>
</feature>
<dbReference type="PROSITE" id="PS00905">
    <property type="entry name" value="GTP1_OBG"/>
    <property type="match status" value="1"/>
</dbReference>
<evidence type="ECO:0000256" key="2">
    <source>
        <dbReference type="ARBA" id="ARBA00022490"/>
    </source>
</evidence>
<dbReference type="Pfam" id="PF01926">
    <property type="entry name" value="MMR_HSR1"/>
    <property type="match status" value="1"/>
</dbReference>
<protein>
    <recommendedName>
        <fullName evidence="8">GTPase Obg</fullName>
        <ecNumber evidence="8">3.6.5.-</ecNumber>
    </recommendedName>
    <alternativeName>
        <fullName evidence="8">GTP-binding protein Obg</fullName>
    </alternativeName>
</protein>
<dbReference type="PRINTS" id="PR00326">
    <property type="entry name" value="GTP1OBG"/>
</dbReference>
<dbReference type="GO" id="GO:0042254">
    <property type="term" value="P:ribosome biogenesis"/>
    <property type="evidence" value="ECO:0007669"/>
    <property type="project" value="UniProtKB-UniRule"/>
</dbReference>
<keyword evidence="3 8" id="KW-0479">Metal-binding</keyword>
<comment type="function">
    <text evidence="8">An essential GTPase which binds GTP, GDP and possibly (p)ppGpp with moderate affinity, with high nucleotide exchange rates and a fairly low GTP hydrolysis rate. Plays a role in control of the cell cycle, stress response, ribosome biogenesis and in those bacteria that undergo differentiation, in morphogenesis control.</text>
</comment>
<organism evidence="11 12">
    <name type="scientific">Candidatus Zymogenus saltonus</name>
    <dbReference type="NCBI Taxonomy" id="2844893"/>
    <lineage>
        <taxon>Bacteria</taxon>
        <taxon>Deltaproteobacteria</taxon>
        <taxon>Candidatus Zymogenia</taxon>
        <taxon>Candidatus Zymogeniales</taxon>
        <taxon>Candidatus Zymogenaceae</taxon>
        <taxon>Candidatus Zymogenus</taxon>
    </lineage>
</organism>
<comment type="cofactor">
    <cofactor evidence="8">
        <name>Mg(2+)</name>
        <dbReference type="ChEBI" id="CHEBI:18420"/>
    </cofactor>
</comment>
<dbReference type="InterPro" id="IPR031167">
    <property type="entry name" value="G_OBG"/>
</dbReference>
<comment type="subcellular location">
    <subcellularLocation>
        <location evidence="8">Cytoplasm</location>
    </subcellularLocation>
</comment>
<keyword evidence="7 8" id="KW-0342">GTP-binding</keyword>
<feature type="binding site" evidence="8">
    <location>
        <begin position="312"/>
        <end position="314"/>
    </location>
    <ligand>
        <name>GTP</name>
        <dbReference type="ChEBI" id="CHEBI:37565"/>
    </ligand>
</feature>
<dbReference type="InterPro" id="IPR036726">
    <property type="entry name" value="GTP1_OBG_dom_sf"/>
</dbReference>
<evidence type="ECO:0000256" key="4">
    <source>
        <dbReference type="ARBA" id="ARBA00022741"/>
    </source>
</evidence>
<dbReference type="PROSITE" id="PS51883">
    <property type="entry name" value="OBG"/>
    <property type="match status" value="1"/>
</dbReference>
<feature type="binding site" evidence="8">
    <location>
        <begin position="213"/>
        <end position="216"/>
    </location>
    <ligand>
        <name>GTP</name>
        <dbReference type="ChEBI" id="CHEBI:37565"/>
    </ligand>
</feature>
<dbReference type="EMBL" id="JAFGIX010000003">
    <property type="protein sequence ID" value="MBN1571686.1"/>
    <property type="molecule type" value="Genomic_DNA"/>
</dbReference>
<dbReference type="PANTHER" id="PTHR11702">
    <property type="entry name" value="DEVELOPMENTALLY REGULATED GTP-BINDING PROTEIN-RELATED"/>
    <property type="match status" value="1"/>
</dbReference>